<name>A0A816XGU5_9BILA</name>
<feature type="compositionally biased region" description="Polar residues" evidence="1">
    <location>
        <begin position="689"/>
        <end position="699"/>
    </location>
</feature>
<comment type="caution">
    <text evidence="2">The sequence shown here is derived from an EMBL/GenBank/DDBJ whole genome shotgun (WGS) entry which is preliminary data.</text>
</comment>
<accession>A0A816XGU5</accession>
<feature type="region of interest" description="Disordered" evidence="1">
    <location>
        <begin position="203"/>
        <end position="237"/>
    </location>
</feature>
<protein>
    <submittedName>
        <fullName evidence="2">Uncharacterized protein</fullName>
    </submittedName>
</protein>
<feature type="compositionally biased region" description="Polar residues" evidence="1">
    <location>
        <begin position="438"/>
        <end position="449"/>
    </location>
</feature>
<feature type="compositionally biased region" description="Polar residues" evidence="1">
    <location>
        <begin position="561"/>
        <end position="600"/>
    </location>
</feature>
<evidence type="ECO:0000256" key="1">
    <source>
        <dbReference type="SAM" id="MobiDB-lite"/>
    </source>
</evidence>
<evidence type="ECO:0000313" key="2">
    <source>
        <dbReference type="EMBL" id="CAF2146045.1"/>
    </source>
</evidence>
<feature type="region of interest" description="Disordered" evidence="1">
    <location>
        <begin position="386"/>
        <end position="407"/>
    </location>
</feature>
<feature type="compositionally biased region" description="Basic residues" evidence="1">
    <location>
        <begin position="614"/>
        <end position="628"/>
    </location>
</feature>
<feature type="region of interest" description="Disordered" evidence="1">
    <location>
        <begin position="253"/>
        <end position="275"/>
    </location>
</feature>
<dbReference type="AlphaFoldDB" id="A0A816XGU5"/>
<evidence type="ECO:0000313" key="3">
    <source>
        <dbReference type="Proteomes" id="UP000663887"/>
    </source>
</evidence>
<feature type="region of interest" description="Disordered" evidence="1">
    <location>
        <begin position="47"/>
        <end position="67"/>
    </location>
</feature>
<feature type="region of interest" description="Disordered" evidence="1">
    <location>
        <begin position="561"/>
        <end position="699"/>
    </location>
</feature>
<reference evidence="2" key="1">
    <citation type="submission" date="2021-02" db="EMBL/GenBank/DDBJ databases">
        <authorList>
            <person name="Nowell W R."/>
        </authorList>
    </citation>
    <scope>NUCLEOTIDE SEQUENCE</scope>
</reference>
<proteinExistence type="predicted"/>
<organism evidence="2 3">
    <name type="scientific">Rotaria magnacalcarata</name>
    <dbReference type="NCBI Taxonomy" id="392030"/>
    <lineage>
        <taxon>Eukaryota</taxon>
        <taxon>Metazoa</taxon>
        <taxon>Spiralia</taxon>
        <taxon>Gnathifera</taxon>
        <taxon>Rotifera</taxon>
        <taxon>Eurotatoria</taxon>
        <taxon>Bdelloidea</taxon>
        <taxon>Philodinida</taxon>
        <taxon>Philodinidae</taxon>
        <taxon>Rotaria</taxon>
    </lineage>
</organism>
<feature type="region of interest" description="Disordered" evidence="1">
    <location>
        <begin position="429"/>
        <end position="454"/>
    </location>
</feature>
<feature type="compositionally biased region" description="Basic residues" evidence="1">
    <location>
        <begin position="212"/>
        <end position="222"/>
    </location>
</feature>
<feature type="compositionally biased region" description="Polar residues" evidence="1">
    <location>
        <begin position="629"/>
        <end position="641"/>
    </location>
</feature>
<feature type="compositionally biased region" description="Polar residues" evidence="1">
    <location>
        <begin position="663"/>
        <end position="675"/>
    </location>
</feature>
<feature type="compositionally biased region" description="Low complexity" evidence="1">
    <location>
        <begin position="47"/>
        <end position="58"/>
    </location>
</feature>
<dbReference type="Proteomes" id="UP000663887">
    <property type="component" value="Unassembled WGS sequence"/>
</dbReference>
<feature type="compositionally biased region" description="Basic and acidic residues" evidence="1">
    <location>
        <begin position="386"/>
        <end position="397"/>
    </location>
</feature>
<feature type="compositionally biased region" description="Acidic residues" evidence="1">
    <location>
        <begin position="257"/>
        <end position="267"/>
    </location>
</feature>
<feature type="compositionally biased region" description="Basic residues" evidence="1">
    <location>
        <begin position="679"/>
        <end position="688"/>
    </location>
</feature>
<sequence length="699" mass="77362">MARIKRATPCTRTALDRTITRLPLALKPSNSSVSWCSSSANQAASLTTANSNTNSTSSLMKDTDNESGAEAQYDLATSIEESGGIEKFLVTPFALENYISKHLSSYNTNKSLFAGVKGTEELKHKINEFYRQNRKKSMNSTILFKGNSSRTTITQQILLKNGNLYLYVDGVMKNRVTRNKRKRVCIDTVHDVGEVHGIQRSIGDDKLGIHPSMKHVKRVQRGKKNDDEEEKSGELRKINNPIYVENNGGCASGALEGEADENTEEETSQTNVSVDSAKRKHINWKGGSKNCNYSREHGVLLSGMQLKTLLDIQNVEITKDRANAIVQFIASNVEVVSNPHFVAPTAKKPLFEYYGEGFELGVVSPAKSIPIPRTIIIKYREEESIKKKTDADDKRGQEEEEEESLELMKENYLEKCNSEDDHEVMEVDDEPLNKDDNGSSYNKQDNTNNSEEDLNDIKCGVNKKKDTFIDLNMLSEDCTNNGNILSSPGHSKGAATNNDHENNIGISSTQIGPKIKNVVERCSSPNPGKVNSSITIYTEHQLSPISSSYCTVSTTNDQTLSGDTSCSISHQHSNTADNTTKTSPLLQQQRTPPHSKQKQASVEKVDTAQTTPKCSKRRSFALRSKTKAKTFQSSAVMSSTRKQNDKHSGTAPPPAVPSKKRPVNNSKKSARNYETLTKKFGKIPKKTHTPLTTVTSNDN</sequence>
<gene>
    <name evidence="2" type="ORF">XDN619_LOCUS27736</name>
</gene>
<dbReference type="EMBL" id="CAJNRG010013161">
    <property type="protein sequence ID" value="CAF2146045.1"/>
    <property type="molecule type" value="Genomic_DNA"/>
</dbReference>